<name>A0A6G6IXU6_PSENT</name>
<evidence type="ECO:0000313" key="2">
    <source>
        <dbReference type="Proteomes" id="UP000501063"/>
    </source>
</evidence>
<organism evidence="1 2">
    <name type="scientific">Pseudomonas nitroreducens</name>
    <dbReference type="NCBI Taxonomy" id="46680"/>
    <lineage>
        <taxon>Bacteria</taxon>
        <taxon>Pseudomonadati</taxon>
        <taxon>Pseudomonadota</taxon>
        <taxon>Gammaproteobacteria</taxon>
        <taxon>Pseudomonadales</taxon>
        <taxon>Pseudomonadaceae</taxon>
        <taxon>Pseudomonas</taxon>
    </lineage>
</organism>
<gene>
    <name evidence="1" type="ORF">G5B91_17460</name>
</gene>
<evidence type="ECO:0008006" key="3">
    <source>
        <dbReference type="Google" id="ProtNLM"/>
    </source>
</evidence>
<evidence type="ECO:0000313" key="1">
    <source>
        <dbReference type="EMBL" id="QIE87965.1"/>
    </source>
</evidence>
<dbReference type="RefSeq" id="WP_024767161.1">
    <property type="nucleotide sequence ID" value="NZ_CP049140.1"/>
</dbReference>
<dbReference type="AlphaFoldDB" id="A0A6G6IXU6"/>
<dbReference type="EMBL" id="CP049140">
    <property type="protein sequence ID" value="QIE87965.1"/>
    <property type="molecule type" value="Genomic_DNA"/>
</dbReference>
<dbReference type="Proteomes" id="UP000501063">
    <property type="component" value="Chromosome"/>
</dbReference>
<dbReference type="PROSITE" id="PS51257">
    <property type="entry name" value="PROKAR_LIPOPROTEIN"/>
    <property type="match status" value="1"/>
</dbReference>
<reference evidence="1 2" key="1">
    <citation type="submission" date="2020-02" db="EMBL/GenBank/DDBJ databases">
        <title>Integrative conjugative elements (ICEs) and plasmids drive adaptation of Pseudomonas nitroreducens strain HBP1 to wastewater environment.</title>
        <authorList>
            <person name="Sentchilo V."/>
            <person name="Carraro N."/>
            <person name="Bertelli C."/>
            <person name="van der Meer J.R."/>
        </authorList>
    </citation>
    <scope>NUCLEOTIDE SEQUENCE [LARGE SCALE GENOMIC DNA]</scope>
    <source>
        <strain evidence="1 2">HBP1</strain>
    </source>
</reference>
<protein>
    <recommendedName>
        <fullName evidence="3">Lipoprotein</fullName>
    </recommendedName>
</protein>
<dbReference type="KEGG" id="pnt:G5B91_17460"/>
<sequence>MRMIMIGVVLALAGCQSQRQAPAPEPRVVEVQVPVAVPCKITPVIRPAFAVDSLALDAEIDEQMRALRAERKQRQGYEARLEAAVQGCQ</sequence>
<accession>A0A6G6IXU6</accession>
<proteinExistence type="predicted"/>